<dbReference type="InterPro" id="IPR010269">
    <property type="entry name" value="T6SS_TssC-like"/>
</dbReference>
<proteinExistence type="predicted"/>
<dbReference type="InterPro" id="IPR044031">
    <property type="entry name" value="TssC1_N"/>
</dbReference>
<dbReference type="RefSeq" id="WP_237381109.1">
    <property type="nucleotide sequence ID" value="NZ_CP071793.1"/>
</dbReference>
<organism evidence="3 4">
    <name type="scientific">Sulfidibacter corallicola</name>
    <dbReference type="NCBI Taxonomy" id="2818388"/>
    <lineage>
        <taxon>Bacteria</taxon>
        <taxon>Pseudomonadati</taxon>
        <taxon>Acidobacteriota</taxon>
        <taxon>Holophagae</taxon>
        <taxon>Acanthopleuribacterales</taxon>
        <taxon>Acanthopleuribacteraceae</taxon>
        <taxon>Sulfidibacter</taxon>
    </lineage>
</organism>
<dbReference type="KEGG" id="scor:J3U87_00760"/>
<evidence type="ECO:0000313" key="3">
    <source>
        <dbReference type="EMBL" id="QTD50973.1"/>
    </source>
</evidence>
<accession>A0A8A4TN45</accession>
<feature type="domain" description="TssC1 N-terminal" evidence="1">
    <location>
        <begin position="69"/>
        <end position="369"/>
    </location>
</feature>
<evidence type="ECO:0000259" key="2">
    <source>
        <dbReference type="Pfam" id="PF18945"/>
    </source>
</evidence>
<reference evidence="3" key="1">
    <citation type="submission" date="2021-03" db="EMBL/GenBank/DDBJ databases">
        <title>Acanthopleuribacteraceae sp. M133.</title>
        <authorList>
            <person name="Wang G."/>
        </authorList>
    </citation>
    <scope>NUCLEOTIDE SEQUENCE</scope>
    <source>
        <strain evidence="3">M133</strain>
    </source>
</reference>
<dbReference type="NCBIfam" id="TIGR03355">
    <property type="entry name" value="VI_chp_2"/>
    <property type="match status" value="1"/>
</dbReference>
<dbReference type="InterPro" id="IPR044032">
    <property type="entry name" value="TssC1_C"/>
</dbReference>
<dbReference type="Pfam" id="PF05943">
    <property type="entry name" value="VipB"/>
    <property type="match status" value="1"/>
</dbReference>
<dbReference type="Pfam" id="PF18945">
    <property type="entry name" value="VipB_2"/>
    <property type="match status" value="1"/>
</dbReference>
<gene>
    <name evidence="3" type="primary">tssC</name>
    <name evidence="3" type="ORF">J3U87_00760</name>
</gene>
<evidence type="ECO:0000259" key="1">
    <source>
        <dbReference type="Pfam" id="PF05943"/>
    </source>
</evidence>
<protein>
    <submittedName>
        <fullName evidence="3">Type VI secretion system contractile sheath large subunit</fullName>
    </submittedName>
</protein>
<dbReference type="PANTHER" id="PTHR35565">
    <property type="entry name" value="CYTOPLASMIC PROTEIN-RELATED"/>
    <property type="match status" value="1"/>
</dbReference>
<sequence length="495" mass="55701">MTEAAMEQTATATATEEQPLLDRIIQEGRMARNQSQRDRAVELIDSFVAQVMERETVAVHHDTIAMINERIAQLDEAISAQLNAIMHAEPFKKLESTWRGLSYLVKNSETGSSLKLRVLNVRKDELQSDLEKAVEFDQSALFKKIYSEEFGTFGGAPYSVLMGDYEFGRGAKDVALMRMISEVAAAAHAPFVAAASANLFDMDSFTELANPRDLSKLMESTELAKWRGFRETEDARYFALTLPHILLRGPYGPETNPVEEFGFQEDVTGRDHDKYLWGNASWAFLQRMTDSFAKYKWCAAIRGVEGGGVVSDLPTHTFATDAGDQMLKCPTEVPITDRREKELTELGFIPLVHCKGTDYATFFGAQSVNKPKEYSNDKASANARISSMLPYIMASSRFAHYLKAMMRDKIGSFATRDQISKFLNTWISQYVLLDDNAQYETKARYPLREARVDVLENPNRPGSYRAVVFLRPHFQLDELSMSLRLVAELPPPASA</sequence>
<dbReference type="EMBL" id="CP071793">
    <property type="protein sequence ID" value="QTD50973.1"/>
    <property type="molecule type" value="Genomic_DNA"/>
</dbReference>
<dbReference type="PANTHER" id="PTHR35565:SF3">
    <property type="entry name" value="TYPE VI SECRETION SYSTEM SHEATH PROTEIN TSSC1"/>
    <property type="match status" value="1"/>
</dbReference>
<feature type="domain" description="TssC1 C-terminal" evidence="2">
    <location>
        <begin position="379"/>
        <end position="489"/>
    </location>
</feature>
<keyword evidence="4" id="KW-1185">Reference proteome</keyword>
<dbReference type="AlphaFoldDB" id="A0A8A4TN45"/>
<dbReference type="Proteomes" id="UP000663929">
    <property type="component" value="Chromosome"/>
</dbReference>
<evidence type="ECO:0000313" key="4">
    <source>
        <dbReference type="Proteomes" id="UP000663929"/>
    </source>
</evidence>
<name>A0A8A4TN45_SULCO</name>